<accession>A0A4R9LMP7</accession>
<name>A0A4R9LMP7_9LEPT</name>
<sequence>MEMRSKAAFPMFQLLVTICLVAFCLFQCQNKKSDKNSTLWLNQLTLSNRTTAPYSPESCNPVSTPNDSLFSYQWHLKNTGQAMYSSLHPAGVSGNDINVVPTWSMGLSGKGTLVSIVDDGAVLGARRPAAECDQLQRQFFARDKRARIQ</sequence>
<keyword evidence="1" id="KW-0645">Protease</keyword>
<dbReference type="SUPFAM" id="SSF52743">
    <property type="entry name" value="Subtilisin-like"/>
    <property type="match status" value="1"/>
</dbReference>
<dbReference type="Proteomes" id="UP000298264">
    <property type="component" value="Unassembled WGS sequence"/>
</dbReference>
<keyword evidence="3" id="KW-0720">Serine protease</keyword>
<gene>
    <name evidence="4" type="ORF">EHS11_19255</name>
</gene>
<dbReference type="PANTHER" id="PTHR42884:SF14">
    <property type="entry name" value="NEUROENDOCRINE CONVERTASE 1"/>
    <property type="match status" value="1"/>
</dbReference>
<keyword evidence="5" id="KW-1185">Reference proteome</keyword>
<dbReference type="GO" id="GO:0004252">
    <property type="term" value="F:serine-type endopeptidase activity"/>
    <property type="evidence" value="ECO:0007669"/>
    <property type="project" value="InterPro"/>
</dbReference>
<keyword evidence="2" id="KW-0378">Hydrolase</keyword>
<dbReference type="OrthoDB" id="9790784at2"/>
<dbReference type="GO" id="GO:0016020">
    <property type="term" value="C:membrane"/>
    <property type="evidence" value="ECO:0007669"/>
    <property type="project" value="TreeGrafter"/>
</dbReference>
<protein>
    <submittedName>
        <fullName evidence="4">Uncharacterized protein</fullName>
    </submittedName>
</protein>
<organism evidence="4 5">
    <name type="scientific">Leptospira ilyithenensis</name>
    <dbReference type="NCBI Taxonomy" id="2484901"/>
    <lineage>
        <taxon>Bacteria</taxon>
        <taxon>Pseudomonadati</taxon>
        <taxon>Spirochaetota</taxon>
        <taxon>Spirochaetia</taxon>
        <taxon>Leptospirales</taxon>
        <taxon>Leptospiraceae</taxon>
        <taxon>Leptospira</taxon>
    </lineage>
</organism>
<dbReference type="Gene3D" id="3.40.50.200">
    <property type="entry name" value="Peptidase S8/S53 domain"/>
    <property type="match status" value="1"/>
</dbReference>
<evidence type="ECO:0000256" key="1">
    <source>
        <dbReference type="ARBA" id="ARBA00022670"/>
    </source>
</evidence>
<evidence type="ECO:0000256" key="2">
    <source>
        <dbReference type="ARBA" id="ARBA00022801"/>
    </source>
</evidence>
<reference evidence="4" key="1">
    <citation type="journal article" date="2019" name="PLoS Negl. Trop. Dis.">
        <title>Revisiting the worldwide diversity of Leptospira species in the environment.</title>
        <authorList>
            <person name="Vincent A.T."/>
            <person name="Schiettekatte O."/>
            <person name="Bourhy P."/>
            <person name="Veyrier F.J."/>
            <person name="Picardeau M."/>
        </authorList>
    </citation>
    <scope>NUCLEOTIDE SEQUENCE [LARGE SCALE GENOMIC DNA]</scope>
    <source>
        <strain evidence="4">201400974</strain>
    </source>
</reference>
<comment type="caution">
    <text evidence="4">The sequence shown here is derived from an EMBL/GenBank/DDBJ whole genome shotgun (WGS) entry which is preliminary data.</text>
</comment>
<dbReference type="PANTHER" id="PTHR42884">
    <property type="entry name" value="PROPROTEIN CONVERTASE SUBTILISIN/KEXIN-RELATED"/>
    <property type="match status" value="1"/>
</dbReference>
<dbReference type="GO" id="GO:0016485">
    <property type="term" value="P:protein processing"/>
    <property type="evidence" value="ECO:0007669"/>
    <property type="project" value="TreeGrafter"/>
</dbReference>
<evidence type="ECO:0000313" key="5">
    <source>
        <dbReference type="Proteomes" id="UP000298264"/>
    </source>
</evidence>
<proteinExistence type="predicted"/>
<evidence type="ECO:0000256" key="3">
    <source>
        <dbReference type="ARBA" id="ARBA00022825"/>
    </source>
</evidence>
<dbReference type="EMBL" id="RQHV01000066">
    <property type="protein sequence ID" value="TGN06491.1"/>
    <property type="molecule type" value="Genomic_DNA"/>
</dbReference>
<evidence type="ECO:0000313" key="4">
    <source>
        <dbReference type="EMBL" id="TGN06491.1"/>
    </source>
</evidence>
<dbReference type="InterPro" id="IPR036852">
    <property type="entry name" value="Peptidase_S8/S53_dom_sf"/>
</dbReference>
<dbReference type="AlphaFoldDB" id="A0A4R9LMP7"/>